<accession>A0A0W0GL35</accession>
<evidence type="ECO:0000313" key="1">
    <source>
        <dbReference type="EMBL" id="KTB49273.1"/>
    </source>
</evidence>
<gene>
    <name evidence="1" type="ORF">DEALK_01850</name>
</gene>
<reference evidence="1 2" key="1">
    <citation type="submission" date="2015-06" db="EMBL/GenBank/DDBJ databases">
        <title>Genome sequence of the organohalide-respiring Dehalogenimonas alkenigignens type strain (IP3-3T).</title>
        <authorList>
            <person name="Key T.A."/>
            <person name="Richmond D.P."/>
            <person name="Bowman K.S."/>
            <person name="Cho Y.-J."/>
            <person name="Chun J."/>
            <person name="da Costa M.S."/>
            <person name="Rainey F.A."/>
            <person name="Moe W.M."/>
        </authorList>
    </citation>
    <scope>NUCLEOTIDE SEQUENCE [LARGE SCALE GENOMIC DNA]</scope>
    <source>
        <strain evidence="1 2">IP3-3</strain>
    </source>
</reference>
<dbReference type="OrthoDB" id="171522at2"/>
<keyword evidence="2" id="KW-1185">Reference proteome</keyword>
<dbReference type="RefSeq" id="WP_058437839.1">
    <property type="nucleotide sequence ID" value="NZ_KQ758903.1"/>
</dbReference>
<proteinExistence type="predicted"/>
<name>A0A0W0GL35_9CHLR</name>
<evidence type="ECO:0000313" key="2">
    <source>
        <dbReference type="Proteomes" id="UP000053947"/>
    </source>
</evidence>
<sequence length="165" mass="18621">MGIPLKPKKGGFLRPFGCGWFIREYLAGRAPYGSPAIDPDVGAPQSELFQEYKLALISEIAMDRATRQAEKIARKEGKPISPDKIEALFEEYYLHLPYKTIACRYHSFVVYFSMLTRLGWVELTGQTEPSAFQDNFPPGQPRRFYRLTKAGRGAGDSAWANPQKA</sequence>
<dbReference type="EMBL" id="LFDV01000001">
    <property type="protein sequence ID" value="KTB49273.1"/>
    <property type="molecule type" value="Genomic_DNA"/>
</dbReference>
<organism evidence="1 2">
    <name type="scientific">Dehalogenimonas alkenigignens</name>
    <dbReference type="NCBI Taxonomy" id="1217799"/>
    <lineage>
        <taxon>Bacteria</taxon>
        <taxon>Bacillati</taxon>
        <taxon>Chloroflexota</taxon>
        <taxon>Dehalococcoidia</taxon>
        <taxon>Dehalococcoidales</taxon>
        <taxon>Dehalococcoidaceae</taxon>
        <taxon>Dehalogenimonas</taxon>
    </lineage>
</organism>
<dbReference type="AlphaFoldDB" id="A0A0W0GL35"/>
<protein>
    <submittedName>
        <fullName evidence="1">Uncharacterized protein</fullName>
    </submittedName>
</protein>
<dbReference type="Proteomes" id="UP000053947">
    <property type="component" value="Unassembled WGS sequence"/>
</dbReference>
<dbReference type="STRING" id="1217799.DEALK_01850"/>
<comment type="caution">
    <text evidence="1">The sequence shown here is derived from an EMBL/GenBank/DDBJ whole genome shotgun (WGS) entry which is preliminary data.</text>
</comment>